<evidence type="ECO:0000256" key="1">
    <source>
        <dbReference type="SAM" id="MobiDB-lite"/>
    </source>
</evidence>
<evidence type="ECO:0000313" key="2">
    <source>
        <dbReference type="Proteomes" id="UP000887566"/>
    </source>
</evidence>
<reference evidence="3" key="1">
    <citation type="submission" date="2022-11" db="UniProtKB">
        <authorList>
            <consortium name="WormBaseParasite"/>
        </authorList>
    </citation>
    <scope>IDENTIFICATION</scope>
</reference>
<dbReference type="AlphaFoldDB" id="A0A914UM86"/>
<dbReference type="Proteomes" id="UP000887566">
    <property type="component" value="Unplaced"/>
</dbReference>
<feature type="region of interest" description="Disordered" evidence="1">
    <location>
        <begin position="40"/>
        <end position="72"/>
    </location>
</feature>
<evidence type="ECO:0000313" key="3">
    <source>
        <dbReference type="WBParaSite" id="PSAMB.scaffold1081size36210.g10845.t1"/>
    </source>
</evidence>
<organism evidence="2 3">
    <name type="scientific">Plectus sambesii</name>
    <dbReference type="NCBI Taxonomy" id="2011161"/>
    <lineage>
        <taxon>Eukaryota</taxon>
        <taxon>Metazoa</taxon>
        <taxon>Ecdysozoa</taxon>
        <taxon>Nematoda</taxon>
        <taxon>Chromadorea</taxon>
        <taxon>Plectida</taxon>
        <taxon>Plectina</taxon>
        <taxon>Plectoidea</taxon>
        <taxon>Plectidae</taxon>
        <taxon>Plectus</taxon>
    </lineage>
</organism>
<keyword evidence="2" id="KW-1185">Reference proteome</keyword>
<dbReference type="WBParaSite" id="PSAMB.scaffold1081size36210.g10845.t1">
    <property type="protein sequence ID" value="PSAMB.scaffold1081size36210.g10845.t1"/>
    <property type="gene ID" value="PSAMB.scaffold1081size36210.g10845"/>
</dbReference>
<protein>
    <submittedName>
        <fullName evidence="3">Uncharacterized protein</fullName>
    </submittedName>
</protein>
<accession>A0A914UM86</accession>
<name>A0A914UM86_9BILA</name>
<feature type="compositionally biased region" description="Low complexity" evidence="1">
    <location>
        <begin position="51"/>
        <end position="72"/>
    </location>
</feature>
<proteinExistence type="predicted"/>
<sequence>MRTAARLAVNNRRTVATRRCSQSAVGPKTPAALIHHLAAHNARPRQSGRVASSAKSAPTSPTLPASSASRRSVYVDGRPHKLFSSVIRRLATPSDVLYQAAAAAVVAATTETPAPPRRPTYRISHEFTPGQCGRHTDNGIIRVIVRSDYRPGRRRPFRAALRP</sequence>